<feature type="region of interest" description="Disordered" evidence="1">
    <location>
        <begin position="141"/>
        <end position="186"/>
    </location>
</feature>
<dbReference type="AlphaFoldDB" id="A0AAD6VCP3"/>
<sequence>MTPRQGTYRDCAEARCAGTRERAWAAAGVSGRWRRGASKTSPRTLNGAYAGRRHGASQDGGGVENEPARGVSGRRRCRRRWCGVGVAAAGIKNEPAHAQRSVRGRCKAAVWGKAAAWGIAGRRWRRKEASARAQGRCRASAAQGVENESTHAHGGVRRALQGGGGAGRRKRATHTQQSVRGRRHKYGGRKVYEKLAFQQRDIDNDAPRKSQLVTEPLADAWADALSRGSPRIA</sequence>
<evidence type="ECO:0000313" key="3">
    <source>
        <dbReference type="Proteomes" id="UP001219525"/>
    </source>
</evidence>
<organism evidence="2 3">
    <name type="scientific">Mycena pura</name>
    <dbReference type="NCBI Taxonomy" id="153505"/>
    <lineage>
        <taxon>Eukaryota</taxon>
        <taxon>Fungi</taxon>
        <taxon>Dikarya</taxon>
        <taxon>Basidiomycota</taxon>
        <taxon>Agaricomycotina</taxon>
        <taxon>Agaricomycetes</taxon>
        <taxon>Agaricomycetidae</taxon>
        <taxon>Agaricales</taxon>
        <taxon>Marasmiineae</taxon>
        <taxon>Mycenaceae</taxon>
        <taxon>Mycena</taxon>
    </lineage>
</organism>
<proteinExistence type="predicted"/>
<accession>A0AAD6VCP3</accession>
<feature type="region of interest" description="Disordered" evidence="1">
    <location>
        <begin position="30"/>
        <end position="70"/>
    </location>
</feature>
<dbReference type="Proteomes" id="UP001219525">
    <property type="component" value="Unassembled WGS sequence"/>
</dbReference>
<evidence type="ECO:0000256" key="1">
    <source>
        <dbReference type="SAM" id="MobiDB-lite"/>
    </source>
</evidence>
<gene>
    <name evidence="2" type="ORF">GGX14DRAFT_398880</name>
</gene>
<evidence type="ECO:0000313" key="2">
    <source>
        <dbReference type="EMBL" id="KAJ7203299.1"/>
    </source>
</evidence>
<comment type="caution">
    <text evidence="2">The sequence shown here is derived from an EMBL/GenBank/DDBJ whole genome shotgun (WGS) entry which is preliminary data.</text>
</comment>
<dbReference type="EMBL" id="JARJCW010000051">
    <property type="protein sequence ID" value="KAJ7203299.1"/>
    <property type="molecule type" value="Genomic_DNA"/>
</dbReference>
<name>A0AAD6VCP3_9AGAR</name>
<protein>
    <submittedName>
        <fullName evidence="2">Uncharacterized protein</fullName>
    </submittedName>
</protein>
<reference evidence="2" key="1">
    <citation type="submission" date="2023-03" db="EMBL/GenBank/DDBJ databases">
        <title>Massive genome expansion in bonnet fungi (Mycena s.s.) driven by repeated elements and novel gene families across ecological guilds.</title>
        <authorList>
            <consortium name="Lawrence Berkeley National Laboratory"/>
            <person name="Harder C.B."/>
            <person name="Miyauchi S."/>
            <person name="Viragh M."/>
            <person name="Kuo A."/>
            <person name="Thoen E."/>
            <person name="Andreopoulos B."/>
            <person name="Lu D."/>
            <person name="Skrede I."/>
            <person name="Drula E."/>
            <person name="Henrissat B."/>
            <person name="Morin E."/>
            <person name="Kohler A."/>
            <person name="Barry K."/>
            <person name="LaButti K."/>
            <person name="Morin E."/>
            <person name="Salamov A."/>
            <person name="Lipzen A."/>
            <person name="Mereny Z."/>
            <person name="Hegedus B."/>
            <person name="Baldrian P."/>
            <person name="Stursova M."/>
            <person name="Weitz H."/>
            <person name="Taylor A."/>
            <person name="Grigoriev I.V."/>
            <person name="Nagy L.G."/>
            <person name="Martin F."/>
            <person name="Kauserud H."/>
        </authorList>
    </citation>
    <scope>NUCLEOTIDE SEQUENCE</scope>
    <source>
        <strain evidence="2">9144</strain>
    </source>
</reference>
<keyword evidence="3" id="KW-1185">Reference proteome</keyword>